<sequence>MCTDKSDELQDQRKELYKHEEHLLARELDRWQMHLPRERKPGATAEDDYTLSYHWTWFDRVSHLMPERKRLRSLFLHVPLRSPEGRQAIEDKIKICRQKSPVSDHPALRSNNGCCPVAECSVILIMNLWAQPNGGGGSSISVSSAAYAKNMASQLFFLSVMSG</sequence>
<accession>A0A0G2IBS1</accession>
<evidence type="ECO:0000313" key="2">
    <source>
        <dbReference type="Proteomes" id="UP000034164"/>
    </source>
</evidence>
<reference evidence="2" key="1">
    <citation type="journal article" date="2015" name="PLoS Genet.">
        <title>The dynamic genome and transcriptome of the human fungal pathogen Blastomyces and close relative Emmonsia.</title>
        <authorList>
            <person name="Munoz J.F."/>
            <person name="Gauthier G.M."/>
            <person name="Desjardins C.A."/>
            <person name="Gallo J.E."/>
            <person name="Holder J."/>
            <person name="Sullivan T.D."/>
            <person name="Marty A.J."/>
            <person name="Carmen J.C."/>
            <person name="Chen Z."/>
            <person name="Ding L."/>
            <person name="Gujja S."/>
            <person name="Magrini V."/>
            <person name="Misas E."/>
            <person name="Mitreva M."/>
            <person name="Priest M."/>
            <person name="Saif S."/>
            <person name="Whiston E.A."/>
            <person name="Young S."/>
            <person name="Zeng Q."/>
            <person name="Goldman W.E."/>
            <person name="Mardis E.R."/>
            <person name="Taylor J.W."/>
            <person name="McEwen J.G."/>
            <person name="Clay O.K."/>
            <person name="Klein B.S."/>
            <person name="Cuomo C.A."/>
        </authorList>
    </citation>
    <scope>NUCLEOTIDE SEQUENCE [LARGE SCALE GENOMIC DNA]</scope>
    <source>
        <strain evidence="2">UAMH 3008</strain>
    </source>
</reference>
<gene>
    <name evidence="1" type="ORF">EMCG_06222</name>
</gene>
<dbReference type="Proteomes" id="UP000034164">
    <property type="component" value="Unassembled WGS sequence"/>
</dbReference>
<organism evidence="1 2">
    <name type="scientific">[Emmonsia] crescens</name>
    <dbReference type="NCBI Taxonomy" id="73230"/>
    <lineage>
        <taxon>Eukaryota</taxon>
        <taxon>Fungi</taxon>
        <taxon>Dikarya</taxon>
        <taxon>Ascomycota</taxon>
        <taxon>Pezizomycotina</taxon>
        <taxon>Eurotiomycetes</taxon>
        <taxon>Eurotiomycetidae</taxon>
        <taxon>Onygenales</taxon>
        <taxon>Ajellomycetaceae</taxon>
        <taxon>Emergomyces</taxon>
    </lineage>
</organism>
<dbReference type="AlphaFoldDB" id="A0A0G2IBS1"/>
<dbReference type="OrthoDB" id="4201960at2759"/>
<name>A0A0G2IBS1_9EURO</name>
<protein>
    <submittedName>
        <fullName evidence="1">Uncharacterized protein</fullName>
    </submittedName>
</protein>
<comment type="caution">
    <text evidence="1">The sequence shown here is derived from an EMBL/GenBank/DDBJ whole genome shotgun (WGS) entry which is preliminary data.</text>
</comment>
<dbReference type="EMBL" id="LCZI01000154">
    <property type="protein sequence ID" value="KKZ68112.1"/>
    <property type="molecule type" value="Genomic_DNA"/>
</dbReference>
<evidence type="ECO:0000313" key="1">
    <source>
        <dbReference type="EMBL" id="KKZ68112.1"/>
    </source>
</evidence>
<dbReference type="VEuPathDB" id="FungiDB:EMCG_06222"/>
<proteinExistence type="predicted"/>